<keyword evidence="4" id="KW-1185">Reference proteome</keyword>
<organism evidence="3 4">
    <name type="scientific">Rhypophila decipiens</name>
    <dbReference type="NCBI Taxonomy" id="261697"/>
    <lineage>
        <taxon>Eukaryota</taxon>
        <taxon>Fungi</taxon>
        <taxon>Dikarya</taxon>
        <taxon>Ascomycota</taxon>
        <taxon>Pezizomycotina</taxon>
        <taxon>Sordariomycetes</taxon>
        <taxon>Sordariomycetidae</taxon>
        <taxon>Sordariales</taxon>
        <taxon>Naviculisporaceae</taxon>
        <taxon>Rhypophila</taxon>
    </lineage>
</organism>
<keyword evidence="2" id="KW-0472">Membrane</keyword>
<dbReference type="PANTHER" id="PTHR35394">
    <property type="entry name" value="DUF3176 DOMAIN-CONTAINING PROTEIN"/>
    <property type="match status" value="1"/>
</dbReference>
<comment type="caution">
    <text evidence="3">The sequence shown here is derived from an EMBL/GenBank/DDBJ whole genome shotgun (WGS) entry which is preliminary data.</text>
</comment>
<evidence type="ECO:0000313" key="4">
    <source>
        <dbReference type="Proteomes" id="UP001301769"/>
    </source>
</evidence>
<dbReference type="PANTHER" id="PTHR35394:SF5">
    <property type="entry name" value="DUF3176 DOMAIN-CONTAINING PROTEIN"/>
    <property type="match status" value="1"/>
</dbReference>
<reference evidence="3" key="1">
    <citation type="journal article" date="2023" name="Mol. Phylogenet. Evol.">
        <title>Genome-scale phylogeny and comparative genomics of the fungal order Sordariales.</title>
        <authorList>
            <person name="Hensen N."/>
            <person name="Bonometti L."/>
            <person name="Westerberg I."/>
            <person name="Brannstrom I.O."/>
            <person name="Guillou S."/>
            <person name="Cros-Aarteil S."/>
            <person name="Calhoun S."/>
            <person name="Haridas S."/>
            <person name="Kuo A."/>
            <person name="Mondo S."/>
            <person name="Pangilinan J."/>
            <person name="Riley R."/>
            <person name="LaButti K."/>
            <person name="Andreopoulos B."/>
            <person name="Lipzen A."/>
            <person name="Chen C."/>
            <person name="Yan M."/>
            <person name="Daum C."/>
            <person name="Ng V."/>
            <person name="Clum A."/>
            <person name="Steindorff A."/>
            <person name="Ohm R.A."/>
            <person name="Martin F."/>
            <person name="Silar P."/>
            <person name="Natvig D.O."/>
            <person name="Lalanne C."/>
            <person name="Gautier V."/>
            <person name="Ament-Velasquez S.L."/>
            <person name="Kruys A."/>
            <person name="Hutchinson M.I."/>
            <person name="Powell A.J."/>
            <person name="Barry K."/>
            <person name="Miller A.N."/>
            <person name="Grigoriev I.V."/>
            <person name="Debuchy R."/>
            <person name="Gladieux P."/>
            <person name="Hiltunen Thoren M."/>
            <person name="Johannesson H."/>
        </authorList>
    </citation>
    <scope>NUCLEOTIDE SEQUENCE</scope>
    <source>
        <strain evidence="3">PSN293</strain>
    </source>
</reference>
<gene>
    <name evidence="3" type="ORF">QBC37DRAFT_464241</name>
</gene>
<proteinExistence type="predicted"/>
<dbReference type="Pfam" id="PF11374">
    <property type="entry name" value="DUF3176"/>
    <property type="match status" value="1"/>
</dbReference>
<evidence type="ECO:0000256" key="2">
    <source>
        <dbReference type="SAM" id="Phobius"/>
    </source>
</evidence>
<accession>A0AAN7B561</accession>
<protein>
    <submittedName>
        <fullName evidence="3">Uncharacterized protein</fullName>
    </submittedName>
</protein>
<evidence type="ECO:0000313" key="3">
    <source>
        <dbReference type="EMBL" id="KAK4213171.1"/>
    </source>
</evidence>
<reference evidence="3" key="2">
    <citation type="submission" date="2023-05" db="EMBL/GenBank/DDBJ databases">
        <authorList>
            <consortium name="Lawrence Berkeley National Laboratory"/>
            <person name="Steindorff A."/>
            <person name="Hensen N."/>
            <person name="Bonometti L."/>
            <person name="Westerberg I."/>
            <person name="Brannstrom I.O."/>
            <person name="Guillou S."/>
            <person name="Cros-Aarteil S."/>
            <person name="Calhoun S."/>
            <person name="Haridas S."/>
            <person name="Kuo A."/>
            <person name="Mondo S."/>
            <person name="Pangilinan J."/>
            <person name="Riley R."/>
            <person name="Labutti K."/>
            <person name="Andreopoulos B."/>
            <person name="Lipzen A."/>
            <person name="Chen C."/>
            <person name="Yanf M."/>
            <person name="Daum C."/>
            <person name="Ng V."/>
            <person name="Clum A."/>
            <person name="Ohm R."/>
            <person name="Martin F."/>
            <person name="Silar P."/>
            <person name="Natvig D."/>
            <person name="Lalanne C."/>
            <person name="Gautier V."/>
            <person name="Ament-Velasquez S.L."/>
            <person name="Kruys A."/>
            <person name="Hutchinson M.I."/>
            <person name="Powell A.J."/>
            <person name="Barry K."/>
            <person name="Miller A.N."/>
            <person name="Grigoriev I.V."/>
            <person name="Debuchy R."/>
            <person name="Gladieux P."/>
            <person name="Thoren M.H."/>
            <person name="Johannesson H."/>
        </authorList>
    </citation>
    <scope>NUCLEOTIDE SEQUENCE</scope>
    <source>
        <strain evidence="3">PSN293</strain>
    </source>
</reference>
<dbReference type="InterPro" id="IPR021514">
    <property type="entry name" value="DUF3176"/>
</dbReference>
<sequence>MSFYPHVPSPSTVPSGRDLETGHGNDKNSNVDRDSVMNMNHSKRYDGSFGRSLPRSSIRVWWLEIICVIGSALCLAANDRPLPSLAMGINLNTIVAVLSGAAKGLLMTPVTEALGQCKWNWFVTRPRSVAWLPWFDSASRSVVSSINLICQIGIGHMATLGAIIYTASVMISLTTQEIVFYKSESRTSGTAAYLRDPTEWDKPSLTGPGPGGAQLSEIDEAFKRGLRYHFELYSRLHDDKINCTSADCNFPSFESISLCFESQNVPGGDLDVRHFEPWRWQESTLSQGALNMADVPSPVNGLNISVPSADLSIVIPTPFRQFQYLVPVNRTPAVQKDQQAYRSGIMGFVFVEAYASNLSSYNPLDHSYNVSVFQVLMFACINTYHLSIMPGSSNLELLSSDFGLRPETVNPRTGPLLQSNGTVHTLHGRTTELIANSFSQYLDIWGYGAMNRPYEGSMLASQFMARASSQSFEGDILDLFSTAIKSLNMVLIGLPRTGHDNVQGTSLAVVTVVAVRWAWLSFLAAEIVLTGVFLGWTIIATSKAGTKVWKTSTMATMLTLDERSRNSIVKYMGGGNDKNSGTPRGHIYLRLVDDQLVYAGNKEASRE</sequence>
<keyword evidence="2" id="KW-1133">Transmembrane helix</keyword>
<dbReference type="AlphaFoldDB" id="A0AAN7B561"/>
<keyword evidence="2" id="KW-0812">Transmembrane</keyword>
<dbReference type="EMBL" id="MU858113">
    <property type="protein sequence ID" value="KAK4213171.1"/>
    <property type="molecule type" value="Genomic_DNA"/>
</dbReference>
<evidence type="ECO:0000256" key="1">
    <source>
        <dbReference type="SAM" id="MobiDB-lite"/>
    </source>
</evidence>
<dbReference type="Proteomes" id="UP001301769">
    <property type="component" value="Unassembled WGS sequence"/>
</dbReference>
<feature type="transmembrane region" description="Helical" evidence="2">
    <location>
        <begin position="517"/>
        <end position="540"/>
    </location>
</feature>
<name>A0AAN7B561_9PEZI</name>
<feature type="compositionally biased region" description="Basic and acidic residues" evidence="1">
    <location>
        <begin position="17"/>
        <end position="35"/>
    </location>
</feature>
<feature type="region of interest" description="Disordered" evidence="1">
    <location>
        <begin position="1"/>
        <end position="37"/>
    </location>
</feature>